<evidence type="ECO:0000313" key="8">
    <source>
        <dbReference type="Proteomes" id="UP000814074"/>
    </source>
</evidence>
<keyword evidence="8" id="KW-1185">Reference proteome</keyword>
<evidence type="ECO:0000256" key="3">
    <source>
        <dbReference type="ARBA" id="ARBA00022801"/>
    </source>
</evidence>
<feature type="domain" description="MPN" evidence="6">
    <location>
        <begin position="42"/>
        <end position="164"/>
    </location>
</feature>
<dbReference type="PROSITE" id="PS50249">
    <property type="entry name" value="MPN"/>
    <property type="match status" value="1"/>
</dbReference>
<evidence type="ECO:0000313" key="7">
    <source>
        <dbReference type="EMBL" id="MCF5153048.1"/>
    </source>
</evidence>
<sequence>MSLVVNDSCVESRFSPAAQSDDWIIRQAIALLEQRVFKKGPALERPAAVKDYLRLKLAAEPNEIFAIVFLNSMHEVLAYEPMFKGTLDSTSVYPRVVVQRALELNAGAVIFSHQHPSGCTEPSSADRVLTDRLKAALALIDVRVLDHIIVGQGTPYSFAESGLL</sequence>
<dbReference type="CDD" id="cd08071">
    <property type="entry name" value="MPN_DUF2466"/>
    <property type="match status" value="1"/>
</dbReference>
<dbReference type="PANTHER" id="PTHR30471">
    <property type="entry name" value="DNA REPAIR PROTEIN RADC"/>
    <property type="match status" value="1"/>
</dbReference>
<keyword evidence="5" id="KW-0482">Metalloprotease</keyword>
<dbReference type="SUPFAM" id="SSF102712">
    <property type="entry name" value="JAB1/MPN domain"/>
    <property type="match status" value="1"/>
</dbReference>
<reference evidence="7 8" key="1">
    <citation type="submission" date="2019-11" db="EMBL/GenBank/DDBJ databases">
        <title>Epiphytic Pseudomonas syringae from cherry orchards.</title>
        <authorList>
            <person name="Hulin M.T."/>
        </authorList>
    </citation>
    <scope>NUCLEOTIDE SEQUENCE [LARGE SCALE GENOMIC DNA]</scope>
    <source>
        <strain evidence="7 8">PA-6-3B</strain>
    </source>
</reference>
<organism evidence="7 8">
    <name type="scientific">Pseudomonas lactis</name>
    <dbReference type="NCBI Taxonomy" id="1615674"/>
    <lineage>
        <taxon>Bacteria</taxon>
        <taxon>Pseudomonadati</taxon>
        <taxon>Pseudomonadota</taxon>
        <taxon>Gammaproteobacteria</taxon>
        <taxon>Pseudomonadales</taxon>
        <taxon>Pseudomonadaceae</taxon>
        <taxon>Pseudomonas</taxon>
    </lineage>
</organism>
<keyword evidence="1" id="KW-0645">Protease</keyword>
<dbReference type="InterPro" id="IPR025657">
    <property type="entry name" value="RadC_JAB"/>
</dbReference>
<accession>A0ABS9FLI5</accession>
<keyword evidence="3" id="KW-0378">Hydrolase</keyword>
<keyword evidence="2" id="KW-0479">Metal-binding</keyword>
<dbReference type="Proteomes" id="UP000814074">
    <property type="component" value="Unassembled WGS sequence"/>
</dbReference>
<name>A0ABS9FLI5_9PSED</name>
<dbReference type="Gene3D" id="3.40.140.10">
    <property type="entry name" value="Cytidine Deaminase, domain 2"/>
    <property type="match status" value="1"/>
</dbReference>
<dbReference type="InterPro" id="IPR001405">
    <property type="entry name" value="UPF0758"/>
</dbReference>
<dbReference type="RefSeq" id="WP_236301337.1">
    <property type="nucleotide sequence ID" value="NZ_WKDU01000009.1"/>
</dbReference>
<keyword evidence="4" id="KW-0862">Zinc</keyword>
<comment type="caution">
    <text evidence="7">The sequence shown here is derived from an EMBL/GenBank/DDBJ whole genome shotgun (WGS) entry which is preliminary data.</text>
</comment>
<evidence type="ECO:0000256" key="1">
    <source>
        <dbReference type="ARBA" id="ARBA00022670"/>
    </source>
</evidence>
<dbReference type="EMBL" id="WKDU01000009">
    <property type="protein sequence ID" value="MCF5153048.1"/>
    <property type="molecule type" value="Genomic_DNA"/>
</dbReference>
<evidence type="ECO:0000259" key="6">
    <source>
        <dbReference type="PROSITE" id="PS50249"/>
    </source>
</evidence>
<dbReference type="PANTHER" id="PTHR30471:SF3">
    <property type="entry name" value="UPF0758 PROTEIN YEES-RELATED"/>
    <property type="match status" value="1"/>
</dbReference>
<dbReference type="InterPro" id="IPR037518">
    <property type="entry name" value="MPN"/>
</dbReference>
<evidence type="ECO:0000256" key="5">
    <source>
        <dbReference type="ARBA" id="ARBA00023049"/>
    </source>
</evidence>
<evidence type="ECO:0000256" key="4">
    <source>
        <dbReference type="ARBA" id="ARBA00022833"/>
    </source>
</evidence>
<evidence type="ECO:0000256" key="2">
    <source>
        <dbReference type="ARBA" id="ARBA00022723"/>
    </source>
</evidence>
<proteinExistence type="predicted"/>
<gene>
    <name evidence="7" type="ORF">GIW47_10520</name>
</gene>
<protein>
    <submittedName>
        <fullName evidence="7">DNA repair protein RadC</fullName>
    </submittedName>
</protein>
<dbReference type="Pfam" id="PF04002">
    <property type="entry name" value="RadC"/>
    <property type="match status" value="1"/>
</dbReference>